<dbReference type="PANTHER" id="PTHR30383:SF5">
    <property type="entry name" value="SGNH HYDROLASE-TYPE ESTERASE DOMAIN-CONTAINING PROTEIN"/>
    <property type="match status" value="1"/>
</dbReference>
<name>A0ABV9YI36_9PSEU</name>
<reference evidence="3" key="1">
    <citation type="journal article" date="2019" name="Int. J. Syst. Evol. Microbiol.">
        <title>The Global Catalogue of Microorganisms (GCM) 10K type strain sequencing project: providing services to taxonomists for standard genome sequencing and annotation.</title>
        <authorList>
            <consortium name="The Broad Institute Genomics Platform"/>
            <consortium name="The Broad Institute Genome Sequencing Center for Infectious Disease"/>
            <person name="Wu L."/>
            <person name="Ma J."/>
        </authorList>
    </citation>
    <scope>NUCLEOTIDE SEQUENCE [LARGE SCALE GENOMIC DNA]</scope>
    <source>
        <strain evidence="3">CGMCC 4.7093</strain>
    </source>
</reference>
<dbReference type="SUPFAM" id="SSF52266">
    <property type="entry name" value="SGNH hydrolase"/>
    <property type="match status" value="1"/>
</dbReference>
<accession>A0ABV9YI36</accession>
<dbReference type="EMBL" id="JBHSIV010000004">
    <property type="protein sequence ID" value="MFC5061719.1"/>
    <property type="molecule type" value="Genomic_DNA"/>
</dbReference>
<organism evidence="2 3">
    <name type="scientific">Actinomycetospora atypica</name>
    <dbReference type="NCBI Taxonomy" id="1290095"/>
    <lineage>
        <taxon>Bacteria</taxon>
        <taxon>Bacillati</taxon>
        <taxon>Actinomycetota</taxon>
        <taxon>Actinomycetes</taxon>
        <taxon>Pseudonocardiales</taxon>
        <taxon>Pseudonocardiaceae</taxon>
        <taxon>Actinomycetospora</taxon>
    </lineage>
</organism>
<gene>
    <name evidence="2" type="ORF">ACFPBZ_05850</name>
</gene>
<dbReference type="PANTHER" id="PTHR30383">
    <property type="entry name" value="THIOESTERASE 1/PROTEASE 1/LYSOPHOSPHOLIPASE L1"/>
    <property type="match status" value="1"/>
</dbReference>
<feature type="domain" description="SGNH hydrolase-type esterase" evidence="1">
    <location>
        <begin position="73"/>
        <end position="242"/>
    </location>
</feature>
<evidence type="ECO:0000313" key="3">
    <source>
        <dbReference type="Proteomes" id="UP001595947"/>
    </source>
</evidence>
<keyword evidence="3" id="KW-1185">Reference proteome</keyword>
<evidence type="ECO:0000259" key="1">
    <source>
        <dbReference type="Pfam" id="PF13472"/>
    </source>
</evidence>
<dbReference type="CDD" id="cd00229">
    <property type="entry name" value="SGNH_hydrolase"/>
    <property type="match status" value="1"/>
</dbReference>
<dbReference type="InterPro" id="IPR036514">
    <property type="entry name" value="SGNH_hydro_sf"/>
</dbReference>
<dbReference type="GO" id="GO:0016787">
    <property type="term" value="F:hydrolase activity"/>
    <property type="evidence" value="ECO:0007669"/>
    <property type="project" value="UniProtKB-KW"/>
</dbReference>
<dbReference type="RefSeq" id="WP_378035069.1">
    <property type="nucleotide sequence ID" value="NZ_JBHSIV010000004.1"/>
</dbReference>
<proteinExistence type="predicted"/>
<dbReference type="Pfam" id="PF13472">
    <property type="entry name" value="Lipase_GDSL_2"/>
    <property type="match status" value="1"/>
</dbReference>
<dbReference type="Gene3D" id="3.40.50.1110">
    <property type="entry name" value="SGNH hydrolase"/>
    <property type="match status" value="1"/>
</dbReference>
<dbReference type="InterPro" id="IPR013830">
    <property type="entry name" value="SGNH_hydro"/>
</dbReference>
<keyword evidence="2" id="KW-0378">Hydrolase</keyword>
<dbReference type="InterPro" id="IPR051532">
    <property type="entry name" value="Ester_Hydrolysis_Enzymes"/>
</dbReference>
<comment type="caution">
    <text evidence="2">The sequence shown here is derived from an EMBL/GenBank/DDBJ whole genome shotgun (WGS) entry which is preliminary data.</text>
</comment>
<dbReference type="Proteomes" id="UP001595947">
    <property type="component" value="Unassembled WGS sequence"/>
</dbReference>
<evidence type="ECO:0000313" key="2">
    <source>
        <dbReference type="EMBL" id="MFC5061719.1"/>
    </source>
</evidence>
<sequence>MSSRSSSRRLRRALQRLDAGSDRARTLPVIALAVLAVVVVTAALATQPSASSSGPTRAETVASVDAGPLPAAVIGDSISAGTAQGGLGAANWTKLLGAQRQWDVVNTSIGGTGYLNPGTAAPFQAAQLDKVVTSQPKIVIVEGSPNDITLPVGQVSAAADRLYRDLAARLPGVRIIAVGPFWNGTTRDDAMEWVDALADTAAKAGVTWIDPMREGWFTGAYDQGRGLIGPDRVHPTDAGHALYARRLNADLDRLGV</sequence>
<protein>
    <submittedName>
        <fullName evidence="2">SGNH/GDSL hydrolase family protein</fullName>
    </submittedName>
</protein>